<organism evidence="1 2">
    <name type="scientific">Fusarium oxysporum f. sp. cubense</name>
    <dbReference type="NCBI Taxonomy" id="61366"/>
    <lineage>
        <taxon>Eukaryota</taxon>
        <taxon>Fungi</taxon>
        <taxon>Dikarya</taxon>
        <taxon>Ascomycota</taxon>
        <taxon>Pezizomycotina</taxon>
        <taxon>Sordariomycetes</taxon>
        <taxon>Hypocreomycetidae</taxon>
        <taxon>Hypocreales</taxon>
        <taxon>Nectriaceae</taxon>
        <taxon>Fusarium</taxon>
        <taxon>Fusarium oxysporum species complex</taxon>
    </lineage>
</organism>
<gene>
    <name evidence="1" type="ORF">FocTR4_00009977</name>
</gene>
<dbReference type="Proteomes" id="UP000321331">
    <property type="component" value="Unassembled WGS sequence"/>
</dbReference>
<protein>
    <submittedName>
        <fullName evidence="1">Uncharacterized protein</fullName>
    </submittedName>
</protein>
<evidence type="ECO:0000313" key="1">
    <source>
        <dbReference type="EMBL" id="TXC06644.1"/>
    </source>
</evidence>
<dbReference type="EMBL" id="VMNF01000006">
    <property type="protein sequence ID" value="TXC06644.1"/>
    <property type="molecule type" value="Genomic_DNA"/>
</dbReference>
<dbReference type="AlphaFoldDB" id="A0A5C6T8T0"/>
<name>A0A5C6T8T0_FUSOC</name>
<comment type="caution">
    <text evidence="1">The sequence shown here is derived from an EMBL/GenBank/DDBJ whole genome shotgun (WGS) entry which is preliminary data.</text>
</comment>
<accession>A0A5C6T8T0</accession>
<proteinExistence type="predicted"/>
<sequence>MHTIRRINLSQLDRCTRTVLPKLLVQGSQEDLVNLRYVRRRTASSEPNMLPFLLNSRKDSGQTTSAGLRRGHGRSLAWPCMLKPHLNEIVRSCDPTGIFHVWDTYYHASG</sequence>
<evidence type="ECO:0000313" key="2">
    <source>
        <dbReference type="Proteomes" id="UP000321331"/>
    </source>
</evidence>
<reference evidence="1 2" key="1">
    <citation type="submission" date="2019-07" db="EMBL/GenBank/DDBJ databases">
        <title>The First High-Quality Draft Genome Sequence of the Causal Agent of the Current Panama Disease Epidemic.</title>
        <authorList>
            <person name="Warmington R.J."/>
            <person name="Kay W."/>
            <person name="Jeffries A."/>
            <person name="Bebber D."/>
            <person name="Moore K."/>
            <person name="Studholme D.J."/>
        </authorList>
    </citation>
    <scope>NUCLEOTIDE SEQUENCE [LARGE SCALE GENOMIC DNA]</scope>
    <source>
        <strain evidence="1 2">TR4</strain>
    </source>
</reference>